<dbReference type="Gene3D" id="2.60.40.4070">
    <property type="match status" value="1"/>
</dbReference>
<feature type="chain" id="PRO_5022208875" evidence="1">
    <location>
        <begin position="21"/>
        <end position="587"/>
    </location>
</feature>
<keyword evidence="1" id="KW-0732">Signal</keyword>
<gene>
    <name evidence="3" type="ORF">E6K73_06910</name>
</gene>
<dbReference type="AlphaFoldDB" id="A0A538SHV3"/>
<feature type="domain" description="FlgD/Vpr Ig-like" evidence="2">
    <location>
        <begin position="524"/>
        <end position="574"/>
    </location>
</feature>
<dbReference type="Proteomes" id="UP000320184">
    <property type="component" value="Unassembled WGS sequence"/>
</dbReference>
<protein>
    <submittedName>
        <fullName evidence="3">T9SS type A sorting domain-containing protein</fullName>
    </submittedName>
</protein>
<evidence type="ECO:0000259" key="2">
    <source>
        <dbReference type="Pfam" id="PF13860"/>
    </source>
</evidence>
<dbReference type="InterPro" id="IPR025965">
    <property type="entry name" value="FlgD/Vpr_Ig-like"/>
</dbReference>
<dbReference type="NCBIfam" id="TIGR04183">
    <property type="entry name" value="Por_Secre_tail"/>
    <property type="match status" value="1"/>
</dbReference>
<sequence length="587" mass="60661">MRYRSRAASVAVVLAVMVLATPVAPRLASADWPPCGRAISTAPKGQEHPAIAPDGAGGAIITWQDLRTARVNVFAEHVLASGELDIRWPVDGRALLTDSLALASADGGQTSPVIVADGAVGAIVAWQDNRSPVTGTDVFAQHVLASGAVDPAWPANGTALSAIAGQQNAIAIASDGAGGAIVTWMDTRPGASEVDLYAQHVLNSGIVDARWPVNGTAVSTAPGRQEFPAIVEDGAGGVIITWQDLRDATSGFDVYAQHVLNSGIVDPAWPLNGRAVCTAAGDQGRGTITTDGAHGAIVAWTDGRIVNTFHIFAEHVLASGAVDPAWPVNGRAISNAAVIESRPLAVPDGAGGSIVNWQGFTVHLNMYGQHVKAPGVVDPAWPAGGRALSNGVRQQTHAEIVTDGGGGAIVAWGDSIHLVAQHVLASGTFDPLYPDTGRALCTLSSEQVDPALVATGGAGAIVAWMDGRNGVVSSPDIFALQVLAAGTVDVPGPPPSETMFDRPSPNPALGLLTLRFSLARETLVRLAIYDATGRRVRGLASGAQPAGEHALAWDLRDERGHAVRAGLYFARLDAEGRSFTQRLVTLK</sequence>
<evidence type="ECO:0000256" key="1">
    <source>
        <dbReference type="SAM" id="SignalP"/>
    </source>
</evidence>
<evidence type="ECO:0000313" key="3">
    <source>
        <dbReference type="EMBL" id="TMQ50943.1"/>
    </source>
</evidence>
<proteinExistence type="predicted"/>
<dbReference type="InterPro" id="IPR026444">
    <property type="entry name" value="Secre_tail"/>
</dbReference>
<comment type="caution">
    <text evidence="3">The sequence shown here is derived from an EMBL/GenBank/DDBJ whole genome shotgun (WGS) entry which is preliminary data.</text>
</comment>
<feature type="signal peptide" evidence="1">
    <location>
        <begin position="1"/>
        <end position="20"/>
    </location>
</feature>
<evidence type="ECO:0000313" key="4">
    <source>
        <dbReference type="Proteomes" id="UP000320184"/>
    </source>
</evidence>
<name>A0A538SHV3_UNCEI</name>
<dbReference type="EMBL" id="VBOT01000086">
    <property type="protein sequence ID" value="TMQ50943.1"/>
    <property type="molecule type" value="Genomic_DNA"/>
</dbReference>
<organism evidence="3 4">
    <name type="scientific">Eiseniibacteriota bacterium</name>
    <dbReference type="NCBI Taxonomy" id="2212470"/>
    <lineage>
        <taxon>Bacteria</taxon>
        <taxon>Candidatus Eiseniibacteriota</taxon>
    </lineage>
</organism>
<accession>A0A538SHV3</accession>
<reference evidence="3 4" key="1">
    <citation type="journal article" date="2019" name="Nat. Microbiol.">
        <title>Mediterranean grassland soil C-N compound turnover is dependent on rainfall and depth, and is mediated by genomically divergent microorganisms.</title>
        <authorList>
            <person name="Diamond S."/>
            <person name="Andeer P.F."/>
            <person name="Li Z."/>
            <person name="Crits-Christoph A."/>
            <person name="Burstein D."/>
            <person name="Anantharaman K."/>
            <person name="Lane K.R."/>
            <person name="Thomas B.C."/>
            <person name="Pan C."/>
            <person name="Northen T.R."/>
            <person name="Banfield J.F."/>
        </authorList>
    </citation>
    <scope>NUCLEOTIDE SEQUENCE [LARGE SCALE GENOMIC DNA]</scope>
    <source>
        <strain evidence="3">WS_3</strain>
    </source>
</reference>
<dbReference type="Pfam" id="PF13860">
    <property type="entry name" value="FlgD_ig"/>
    <property type="match status" value="1"/>
</dbReference>